<keyword evidence="4" id="KW-0762">Sugar transport</keyword>
<feature type="transmembrane region" description="Helical" evidence="13">
    <location>
        <begin position="171"/>
        <end position="196"/>
    </location>
</feature>
<dbReference type="PROSITE" id="PS51098">
    <property type="entry name" value="PTS_EIIB_TYPE_1"/>
    <property type="match status" value="1"/>
</dbReference>
<dbReference type="InterPro" id="IPR003352">
    <property type="entry name" value="PTS_EIIC"/>
</dbReference>
<keyword evidence="17" id="KW-1185">Reference proteome</keyword>
<dbReference type="GO" id="GO:0005886">
    <property type="term" value="C:plasma membrane"/>
    <property type="evidence" value="ECO:0007669"/>
    <property type="project" value="UniProtKB-SubCell"/>
</dbReference>
<dbReference type="RefSeq" id="WP_104205729.1">
    <property type="nucleotide sequence ID" value="NZ_PHND01000001.1"/>
</dbReference>
<keyword evidence="12" id="KW-0175">Coiled coil</keyword>
<feature type="transmembrane region" description="Helical" evidence="13">
    <location>
        <begin position="352"/>
        <end position="373"/>
    </location>
</feature>
<dbReference type="PANTHER" id="PTHR30175:SF1">
    <property type="entry name" value="PTS SYSTEM ARBUTIN-, CELLOBIOSE-, AND SALICIN-SPECIFIC EIIBC COMPONENT-RELATED"/>
    <property type="match status" value="1"/>
</dbReference>
<dbReference type="Gene3D" id="3.30.1360.60">
    <property type="entry name" value="Glucose permease domain IIB"/>
    <property type="match status" value="1"/>
</dbReference>
<feature type="transmembrane region" description="Helical" evidence="13">
    <location>
        <begin position="409"/>
        <end position="429"/>
    </location>
</feature>
<dbReference type="GO" id="GO:0016301">
    <property type="term" value="F:kinase activity"/>
    <property type="evidence" value="ECO:0007669"/>
    <property type="project" value="UniProtKB-KW"/>
</dbReference>
<dbReference type="AlphaFoldDB" id="A0A8E2QZ80"/>
<feature type="transmembrane region" description="Helical" evidence="13">
    <location>
        <begin position="313"/>
        <end position="340"/>
    </location>
</feature>
<evidence type="ECO:0000256" key="10">
    <source>
        <dbReference type="ARBA" id="ARBA00023136"/>
    </source>
</evidence>
<feature type="transmembrane region" description="Helical" evidence="13">
    <location>
        <begin position="270"/>
        <end position="292"/>
    </location>
</feature>
<keyword evidence="7 13" id="KW-0812">Transmembrane</keyword>
<gene>
    <name evidence="16" type="primary">bglF</name>
    <name evidence="16" type="ORF">EELLY_v1c02650</name>
</gene>
<keyword evidence="6" id="KW-0598">Phosphotransferase system</keyword>
<keyword evidence="2" id="KW-0813">Transport</keyword>
<evidence type="ECO:0000256" key="12">
    <source>
        <dbReference type="SAM" id="Coils"/>
    </source>
</evidence>
<feature type="coiled-coil region" evidence="12">
    <location>
        <begin position="573"/>
        <end position="604"/>
    </location>
</feature>
<protein>
    <submittedName>
        <fullName evidence="16">PTS system, beta-glucoside-specific IIABC component</fullName>
    </submittedName>
</protein>
<dbReference type="InterPro" id="IPR001996">
    <property type="entry name" value="PTS_IIB_1"/>
</dbReference>
<evidence type="ECO:0000313" key="16">
    <source>
        <dbReference type="EMBL" id="PPE04585.1"/>
    </source>
</evidence>
<evidence type="ECO:0000256" key="8">
    <source>
        <dbReference type="ARBA" id="ARBA00022777"/>
    </source>
</evidence>
<dbReference type="InterPro" id="IPR036878">
    <property type="entry name" value="Glu_permease_IIB"/>
</dbReference>
<keyword evidence="3" id="KW-1003">Cell membrane</keyword>
<evidence type="ECO:0000256" key="7">
    <source>
        <dbReference type="ARBA" id="ARBA00022692"/>
    </source>
</evidence>
<evidence type="ECO:0000256" key="13">
    <source>
        <dbReference type="SAM" id="Phobius"/>
    </source>
</evidence>
<dbReference type="GO" id="GO:0008982">
    <property type="term" value="F:protein-N(PI)-phosphohistidine-sugar phosphotransferase activity"/>
    <property type="evidence" value="ECO:0007669"/>
    <property type="project" value="InterPro"/>
</dbReference>
<evidence type="ECO:0000256" key="4">
    <source>
        <dbReference type="ARBA" id="ARBA00022597"/>
    </source>
</evidence>
<comment type="subcellular location">
    <subcellularLocation>
        <location evidence="1">Cell membrane</location>
        <topology evidence="1">Multi-pass membrane protein</topology>
    </subcellularLocation>
</comment>
<dbReference type="InterPro" id="IPR013013">
    <property type="entry name" value="PTS_EIIC_1"/>
</dbReference>
<evidence type="ECO:0000256" key="3">
    <source>
        <dbReference type="ARBA" id="ARBA00022475"/>
    </source>
</evidence>
<keyword evidence="5" id="KW-0808">Transferase</keyword>
<dbReference type="GO" id="GO:0009401">
    <property type="term" value="P:phosphoenolpyruvate-dependent sugar phosphotransferase system"/>
    <property type="evidence" value="ECO:0007669"/>
    <property type="project" value="UniProtKB-KW"/>
</dbReference>
<dbReference type="Pfam" id="PF00367">
    <property type="entry name" value="PTS_EIIB"/>
    <property type="match status" value="1"/>
</dbReference>
<evidence type="ECO:0000256" key="6">
    <source>
        <dbReference type="ARBA" id="ARBA00022683"/>
    </source>
</evidence>
<evidence type="ECO:0000256" key="9">
    <source>
        <dbReference type="ARBA" id="ARBA00022989"/>
    </source>
</evidence>
<feature type="transmembrane region" description="Helical" evidence="13">
    <location>
        <begin position="123"/>
        <end position="151"/>
    </location>
</feature>
<dbReference type="Proteomes" id="UP000239010">
    <property type="component" value="Unassembled WGS sequence"/>
</dbReference>
<dbReference type="InterPro" id="IPR050558">
    <property type="entry name" value="PTS_Sugar-Specific_Components"/>
</dbReference>
<dbReference type="Pfam" id="PF02378">
    <property type="entry name" value="PTS_EIIC"/>
    <property type="match status" value="1"/>
</dbReference>
<keyword evidence="9 13" id="KW-1133">Transmembrane helix</keyword>
<sequence length="631" mass="70163">MEKSKYYEYALTFFKAIGGISNQTNVYNCMTRLRFKILDKKLVNEEEIKKVSIVKNTNWNGDELQIIIGGDCYKVKDQCNIILNESISLEKAIENFYNQKDDFILEKSELEVKKNNIKFTKKIMPAITAIVFPTIPILIGSGIIGGIQSLLVILHVLQTPAPGGSITDLSLISAIMFVASKVGLELVGVVFLISVVNYLKGDIYLAIFLALGLTSRYLFGNGWDLFTLFGQPITIKSYEGTVLPMIAAGFLLHYINKWVKSWMPTQIDVVFRPAIVFFTCFIIMLFTIGPFFRIIEQFISKFVILTGKIPGGIGTGILAMIWQPLVLTGTHVAVVTAITLPMTTTGEPSPMYTAVQIAVMGQIGASVAVAILAKNQKTKIAVMGGIPGAIFGITEPLIYGINLPKIKPFLFGCIGGLFGGLLAGATGVAQFQRTGTGIMSWMGLGTGVSLYMGIISGFVSLGVALIISLLLFKDRIPEYILVKKINKKTFKKNTNKTLSEVVAVLKTNEVIKKYEDLLQGKIKLDSTIEILEENQNQTKFKIKEKANKLHLKGQKEKVEILRIKYNEYLVNKISILSNKRNALILELEKVQERYNLLIKDLTNKIKNEIKNEDILIKYKEALNSIEAYYSN</sequence>
<organism evidence="16 17">
    <name type="scientific">Entomoplasma ellychniae</name>
    <dbReference type="NCBI Taxonomy" id="2114"/>
    <lineage>
        <taxon>Bacteria</taxon>
        <taxon>Bacillati</taxon>
        <taxon>Mycoplasmatota</taxon>
        <taxon>Mollicutes</taxon>
        <taxon>Entomoplasmatales</taxon>
        <taxon>Entomoplasmataceae</taxon>
        <taxon>Entomoplasma</taxon>
    </lineage>
</organism>
<keyword evidence="8" id="KW-0418">Kinase</keyword>
<evidence type="ECO:0000256" key="11">
    <source>
        <dbReference type="PROSITE-ProRule" id="PRU00421"/>
    </source>
</evidence>
<evidence type="ECO:0000256" key="2">
    <source>
        <dbReference type="ARBA" id="ARBA00022448"/>
    </source>
</evidence>
<feature type="transmembrane region" description="Helical" evidence="13">
    <location>
        <begin position="203"/>
        <end position="219"/>
    </location>
</feature>
<comment type="caution">
    <text evidence="16">The sequence shown here is derived from an EMBL/GenBank/DDBJ whole genome shotgun (WGS) entry which is preliminary data.</text>
</comment>
<dbReference type="EMBL" id="PHND01000001">
    <property type="protein sequence ID" value="PPE04585.1"/>
    <property type="molecule type" value="Genomic_DNA"/>
</dbReference>
<evidence type="ECO:0000313" key="17">
    <source>
        <dbReference type="Proteomes" id="UP000239010"/>
    </source>
</evidence>
<feature type="domain" description="PTS EIIB type-1" evidence="14">
    <location>
        <begin position="7"/>
        <end position="89"/>
    </location>
</feature>
<evidence type="ECO:0000259" key="15">
    <source>
        <dbReference type="PROSITE" id="PS51103"/>
    </source>
</evidence>
<dbReference type="GO" id="GO:0090563">
    <property type="term" value="F:protein-phosphocysteine-sugar phosphotransferase activity"/>
    <property type="evidence" value="ECO:0007669"/>
    <property type="project" value="TreeGrafter"/>
</dbReference>
<dbReference type="PANTHER" id="PTHR30175">
    <property type="entry name" value="PHOSPHOTRANSFERASE SYSTEM TRANSPORT PROTEIN"/>
    <property type="match status" value="1"/>
</dbReference>
<name>A0A8E2QZ80_9MOLU</name>
<proteinExistence type="predicted"/>
<evidence type="ECO:0000256" key="5">
    <source>
        <dbReference type="ARBA" id="ARBA00022679"/>
    </source>
</evidence>
<evidence type="ECO:0000259" key="14">
    <source>
        <dbReference type="PROSITE" id="PS51098"/>
    </source>
</evidence>
<reference evidence="16 17" key="1">
    <citation type="submission" date="2017-11" db="EMBL/GenBank/DDBJ databases">
        <title>Genome sequence of Entomoplasma ellychniae ELCN-1 (ATCC 43707).</title>
        <authorList>
            <person name="Lo W.-S."/>
            <person name="Gasparich G.E."/>
            <person name="Kuo C.-H."/>
        </authorList>
    </citation>
    <scope>NUCLEOTIDE SEQUENCE [LARGE SCALE GENOMIC DNA]</scope>
    <source>
        <strain evidence="16 17">ELCN-1</strain>
    </source>
</reference>
<feature type="domain" description="PTS EIIC type-1" evidence="15">
    <location>
        <begin position="125"/>
        <end position="489"/>
    </location>
</feature>
<feature type="transmembrane region" description="Helical" evidence="13">
    <location>
        <begin position="450"/>
        <end position="472"/>
    </location>
</feature>
<keyword evidence="10 13" id="KW-0472">Membrane</keyword>
<feature type="active site" description="Phosphocysteine intermediate; for EIIB activity" evidence="11">
    <location>
        <position position="29"/>
    </location>
</feature>
<accession>A0A8E2QZ80</accession>
<dbReference type="SUPFAM" id="SSF55604">
    <property type="entry name" value="Glucose permease domain IIB"/>
    <property type="match status" value="1"/>
</dbReference>
<dbReference type="PROSITE" id="PS51103">
    <property type="entry name" value="PTS_EIIC_TYPE_1"/>
    <property type="match status" value="1"/>
</dbReference>
<dbReference type="InterPro" id="IPR018113">
    <property type="entry name" value="PTrfase_EIIB_Cys"/>
</dbReference>
<evidence type="ECO:0000256" key="1">
    <source>
        <dbReference type="ARBA" id="ARBA00004651"/>
    </source>
</evidence>